<comment type="subcellular location">
    <subcellularLocation>
        <location evidence="3">Endoplasmic reticulum membrane</location>
        <topology evidence="3">Multi-pass membrane protein</topology>
    </subcellularLocation>
    <subcellularLocation>
        <location evidence="2">Mitochondrion outer membrane</location>
    </subcellularLocation>
</comment>
<dbReference type="InterPro" id="IPR023352">
    <property type="entry name" value="MAPEG-like_dom_sf"/>
</dbReference>
<keyword evidence="11" id="KW-0007">Acetylation</keyword>
<dbReference type="AlphaFoldDB" id="A0AAN7Q7D8"/>
<comment type="similarity">
    <text evidence="4">Belongs to the MAPEG family.</text>
</comment>
<evidence type="ECO:0000256" key="1">
    <source>
        <dbReference type="ARBA" id="ARBA00003701"/>
    </source>
</evidence>
<keyword evidence="12" id="KW-0496">Mitochondrion</keyword>
<dbReference type="GO" id="GO:0004364">
    <property type="term" value="F:glutathione transferase activity"/>
    <property type="evidence" value="ECO:0007669"/>
    <property type="project" value="UniProtKB-EC"/>
</dbReference>
<keyword evidence="19" id="KW-1185">Reference proteome</keyword>
<dbReference type="InterPro" id="IPR001129">
    <property type="entry name" value="Membr-assoc_MAPEG"/>
</dbReference>
<evidence type="ECO:0000256" key="8">
    <source>
        <dbReference type="ARBA" id="ARBA00022787"/>
    </source>
</evidence>
<evidence type="ECO:0000256" key="10">
    <source>
        <dbReference type="ARBA" id="ARBA00022989"/>
    </source>
</evidence>
<accession>A0AAN7Q7D8</accession>
<evidence type="ECO:0000256" key="2">
    <source>
        <dbReference type="ARBA" id="ARBA00004294"/>
    </source>
</evidence>
<evidence type="ECO:0000256" key="13">
    <source>
        <dbReference type="ARBA" id="ARBA00023136"/>
    </source>
</evidence>
<dbReference type="PANTHER" id="PTHR10689:SF6">
    <property type="entry name" value="MICROSOMAL GLUTATHIONE S-TRANSFERASE 1"/>
    <property type="match status" value="1"/>
</dbReference>
<dbReference type="InterPro" id="IPR040162">
    <property type="entry name" value="MGST1-like"/>
</dbReference>
<dbReference type="GO" id="GO:0005741">
    <property type="term" value="C:mitochondrial outer membrane"/>
    <property type="evidence" value="ECO:0007669"/>
    <property type="project" value="UniProtKB-SubCell"/>
</dbReference>
<dbReference type="SUPFAM" id="SSF161084">
    <property type="entry name" value="MAPEG domain-like"/>
    <property type="match status" value="1"/>
</dbReference>
<comment type="subunit">
    <text evidence="14">Homotrimer; The trimer binds only one molecule of glutathione.</text>
</comment>
<keyword evidence="7 17" id="KW-0812">Transmembrane</keyword>
<feature type="transmembrane region" description="Helical" evidence="17">
    <location>
        <begin position="16"/>
        <end position="36"/>
    </location>
</feature>
<evidence type="ECO:0000256" key="16">
    <source>
        <dbReference type="ARBA" id="ARBA00049385"/>
    </source>
</evidence>
<evidence type="ECO:0000256" key="12">
    <source>
        <dbReference type="ARBA" id="ARBA00023128"/>
    </source>
</evidence>
<evidence type="ECO:0000256" key="5">
    <source>
        <dbReference type="ARBA" id="ARBA00012452"/>
    </source>
</evidence>
<dbReference type="GO" id="GO:0005789">
    <property type="term" value="C:endoplasmic reticulum membrane"/>
    <property type="evidence" value="ECO:0007669"/>
    <property type="project" value="UniProtKB-SubCell"/>
</dbReference>
<feature type="transmembrane region" description="Helical" evidence="17">
    <location>
        <begin position="128"/>
        <end position="150"/>
    </location>
</feature>
<dbReference type="Proteomes" id="UP001353858">
    <property type="component" value="Unassembled WGS sequence"/>
</dbReference>
<dbReference type="Gene3D" id="1.20.120.550">
    <property type="entry name" value="Membrane associated eicosanoid/glutathione metabolism-like domain"/>
    <property type="match status" value="1"/>
</dbReference>
<evidence type="ECO:0000256" key="4">
    <source>
        <dbReference type="ARBA" id="ARBA00010459"/>
    </source>
</evidence>
<keyword evidence="9" id="KW-0256">Endoplasmic reticulum</keyword>
<dbReference type="FunFam" id="1.20.120.550:FF:000002">
    <property type="entry name" value="Microsomal glutathione S-transferase 1"/>
    <property type="match status" value="1"/>
</dbReference>
<comment type="catalytic activity">
    <reaction evidence="16">
        <text>RX + glutathione = an S-substituted glutathione + a halide anion + H(+)</text>
        <dbReference type="Rhea" id="RHEA:16437"/>
        <dbReference type="ChEBI" id="CHEBI:15378"/>
        <dbReference type="ChEBI" id="CHEBI:16042"/>
        <dbReference type="ChEBI" id="CHEBI:17792"/>
        <dbReference type="ChEBI" id="CHEBI:57925"/>
        <dbReference type="ChEBI" id="CHEBI:90779"/>
        <dbReference type="EC" id="2.5.1.18"/>
    </reaction>
    <physiologicalReaction direction="left-to-right" evidence="16">
        <dbReference type="Rhea" id="RHEA:16438"/>
    </physiologicalReaction>
</comment>
<protein>
    <recommendedName>
        <fullName evidence="15">Microsomal glutathione S-transferase 1</fullName>
        <ecNumber evidence="5">2.5.1.18</ecNumber>
    </recommendedName>
</protein>
<keyword evidence="8" id="KW-1000">Mitochondrion outer membrane</keyword>
<evidence type="ECO:0000256" key="17">
    <source>
        <dbReference type="SAM" id="Phobius"/>
    </source>
</evidence>
<dbReference type="Pfam" id="PF01124">
    <property type="entry name" value="MAPEG"/>
    <property type="match status" value="1"/>
</dbReference>
<evidence type="ECO:0000256" key="7">
    <source>
        <dbReference type="ARBA" id="ARBA00022692"/>
    </source>
</evidence>
<reference evidence="19" key="1">
    <citation type="submission" date="2023-01" db="EMBL/GenBank/DDBJ databases">
        <title>Key to firefly adult light organ development and bioluminescence: homeobox transcription factors regulate luciferase expression and transportation to peroxisome.</title>
        <authorList>
            <person name="Fu X."/>
        </authorList>
    </citation>
    <scope>NUCLEOTIDE SEQUENCE [LARGE SCALE GENOMIC DNA]</scope>
</reference>
<evidence type="ECO:0000256" key="14">
    <source>
        <dbReference type="ARBA" id="ARBA00038540"/>
    </source>
</evidence>
<organism evidence="18 19">
    <name type="scientific">Aquatica leii</name>
    <dbReference type="NCBI Taxonomy" id="1421715"/>
    <lineage>
        <taxon>Eukaryota</taxon>
        <taxon>Metazoa</taxon>
        <taxon>Ecdysozoa</taxon>
        <taxon>Arthropoda</taxon>
        <taxon>Hexapoda</taxon>
        <taxon>Insecta</taxon>
        <taxon>Pterygota</taxon>
        <taxon>Neoptera</taxon>
        <taxon>Endopterygota</taxon>
        <taxon>Coleoptera</taxon>
        <taxon>Polyphaga</taxon>
        <taxon>Elateriformia</taxon>
        <taxon>Elateroidea</taxon>
        <taxon>Lampyridae</taxon>
        <taxon>Luciolinae</taxon>
        <taxon>Aquatica</taxon>
    </lineage>
</organism>
<evidence type="ECO:0000313" key="18">
    <source>
        <dbReference type="EMBL" id="KAK4884467.1"/>
    </source>
</evidence>
<comment type="function">
    <text evidence="1">Conjugation of reduced glutathione to a wide number of exogenous and endogenous hydrophobic electrophiles.</text>
</comment>
<dbReference type="EMBL" id="JARPUR010000001">
    <property type="protein sequence ID" value="KAK4884467.1"/>
    <property type="molecule type" value="Genomic_DNA"/>
</dbReference>
<gene>
    <name evidence="18" type="ORF">RN001_000738</name>
</gene>
<keyword evidence="6" id="KW-0808">Transferase</keyword>
<evidence type="ECO:0000256" key="3">
    <source>
        <dbReference type="ARBA" id="ARBA00004477"/>
    </source>
</evidence>
<name>A0AAN7Q7D8_9COLE</name>
<evidence type="ECO:0000256" key="6">
    <source>
        <dbReference type="ARBA" id="ARBA00022679"/>
    </source>
</evidence>
<evidence type="ECO:0000256" key="9">
    <source>
        <dbReference type="ARBA" id="ARBA00022824"/>
    </source>
</evidence>
<keyword evidence="13 17" id="KW-0472">Membrane</keyword>
<dbReference type="PANTHER" id="PTHR10689">
    <property type="entry name" value="MICROSOMAL GLUTATHIONE S-TRANSFERASE 1"/>
    <property type="match status" value="1"/>
</dbReference>
<evidence type="ECO:0000256" key="15">
    <source>
        <dbReference type="ARBA" id="ARBA00039397"/>
    </source>
</evidence>
<sequence length="152" mass="17091">MAVLNMSLENPVFTCYLTYICILTLKMMLMSILTGMQRKKHQVLASPEDAKLSPGKNFKKSHEDVDRVRRAHLNDLENIPIFMAVGYVYAMTNPSLTTAAMLFRIYTAARCIHTYVYAIHVVPQPARGIAWGIGFLIAGYMAVASICHFAQF</sequence>
<proteinExistence type="inferred from homology"/>
<evidence type="ECO:0000256" key="11">
    <source>
        <dbReference type="ARBA" id="ARBA00022990"/>
    </source>
</evidence>
<comment type="caution">
    <text evidence="18">The sequence shown here is derived from an EMBL/GenBank/DDBJ whole genome shotgun (WGS) entry which is preliminary data.</text>
</comment>
<keyword evidence="10 17" id="KW-1133">Transmembrane helix</keyword>
<dbReference type="EC" id="2.5.1.18" evidence="5"/>
<evidence type="ECO:0000313" key="19">
    <source>
        <dbReference type="Proteomes" id="UP001353858"/>
    </source>
</evidence>